<dbReference type="Proteomes" id="UP001410795">
    <property type="component" value="Unassembled WGS sequence"/>
</dbReference>
<evidence type="ECO:0000256" key="6">
    <source>
        <dbReference type="HAMAP-Rule" id="MF_00265"/>
    </source>
</evidence>
<dbReference type="EC" id="3.1.-.-" evidence="6"/>
<evidence type="ECO:0000259" key="7">
    <source>
        <dbReference type="Pfam" id="PF01850"/>
    </source>
</evidence>
<keyword evidence="9" id="KW-1185">Reference proteome</keyword>
<evidence type="ECO:0000313" key="8">
    <source>
        <dbReference type="EMBL" id="GAA3670661.1"/>
    </source>
</evidence>
<dbReference type="Gene3D" id="3.40.50.1010">
    <property type="entry name" value="5'-nuclease"/>
    <property type="match status" value="1"/>
</dbReference>
<gene>
    <name evidence="6" type="primary">vapC</name>
    <name evidence="8" type="ORF">GCM10022202_36100</name>
</gene>
<keyword evidence="2 6" id="KW-0540">Nuclease</keyword>
<evidence type="ECO:0000256" key="1">
    <source>
        <dbReference type="ARBA" id="ARBA00022649"/>
    </source>
</evidence>
<comment type="function">
    <text evidence="6">Toxic component of a toxin-antitoxin (TA) system. An RNase.</text>
</comment>
<feature type="binding site" evidence="6">
    <location>
        <position position="5"/>
    </location>
    <ligand>
        <name>Mg(2+)</name>
        <dbReference type="ChEBI" id="CHEBI:18420"/>
    </ligand>
</feature>
<dbReference type="InterPro" id="IPR029060">
    <property type="entry name" value="PIN-like_dom_sf"/>
</dbReference>
<name>A0ABP7BY47_9MICO</name>
<evidence type="ECO:0000313" key="9">
    <source>
        <dbReference type="Proteomes" id="UP001410795"/>
    </source>
</evidence>
<organism evidence="8 9">
    <name type="scientific">Microbacterium marinilacus</name>
    <dbReference type="NCBI Taxonomy" id="415209"/>
    <lineage>
        <taxon>Bacteria</taxon>
        <taxon>Bacillati</taxon>
        <taxon>Actinomycetota</taxon>
        <taxon>Actinomycetes</taxon>
        <taxon>Micrococcales</taxon>
        <taxon>Microbacteriaceae</taxon>
        <taxon>Microbacterium</taxon>
    </lineage>
</organism>
<evidence type="ECO:0000256" key="4">
    <source>
        <dbReference type="ARBA" id="ARBA00022801"/>
    </source>
</evidence>
<dbReference type="EMBL" id="BAAAYV010000025">
    <property type="protein sequence ID" value="GAA3670661.1"/>
    <property type="molecule type" value="Genomic_DNA"/>
</dbReference>
<dbReference type="HAMAP" id="MF_00265">
    <property type="entry name" value="VapC_Nob1"/>
    <property type="match status" value="1"/>
</dbReference>
<dbReference type="InterPro" id="IPR002716">
    <property type="entry name" value="PIN_dom"/>
</dbReference>
<evidence type="ECO:0000256" key="2">
    <source>
        <dbReference type="ARBA" id="ARBA00022722"/>
    </source>
</evidence>
<keyword evidence="1 6" id="KW-1277">Toxin-antitoxin system</keyword>
<feature type="binding site" evidence="6">
    <location>
        <position position="93"/>
    </location>
    <ligand>
        <name>Mg(2+)</name>
        <dbReference type="ChEBI" id="CHEBI:18420"/>
    </ligand>
</feature>
<sequence>MIVLDAGVIIAAATRSDAHHRRAIELFDDVGDDDVTVNTVTLAEVLVRPARDGRESAMLARLDSLGVAVTEMDPSAALRLARLRATTGLKLPDCCVLLTAEQIDGRIATFDDRLAAVAREHGREFVAS</sequence>
<dbReference type="SUPFAM" id="SSF88723">
    <property type="entry name" value="PIN domain-like"/>
    <property type="match status" value="1"/>
</dbReference>
<dbReference type="InterPro" id="IPR022907">
    <property type="entry name" value="VapC_family"/>
</dbReference>
<dbReference type="Pfam" id="PF01850">
    <property type="entry name" value="PIN"/>
    <property type="match status" value="1"/>
</dbReference>
<comment type="caution">
    <text evidence="8">The sequence shown here is derived from an EMBL/GenBank/DDBJ whole genome shotgun (WGS) entry which is preliminary data.</text>
</comment>
<keyword evidence="3 6" id="KW-0479">Metal-binding</keyword>
<comment type="similarity">
    <text evidence="6">Belongs to the PINc/VapC protein family.</text>
</comment>
<evidence type="ECO:0000256" key="5">
    <source>
        <dbReference type="ARBA" id="ARBA00022842"/>
    </source>
</evidence>
<evidence type="ECO:0000256" key="3">
    <source>
        <dbReference type="ARBA" id="ARBA00022723"/>
    </source>
</evidence>
<dbReference type="RefSeq" id="WP_221856969.1">
    <property type="nucleotide sequence ID" value="NZ_BAAAYV010000025.1"/>
</dbReference>
<comment type="cofactor">
    <cofactor evidence="6">
        <name>Mg(2+)</name>
        <dbReference type="ChEBI" id="CHEBI:18420"/>
    </cofactor>
</comment>
<keyword evidence="6" id="KW-0800">Toxin</keyword>
<accession>A0ABP7BY47</accession>
<proteinExistence type="inferred from homology"/>
<keyword evidence="5 6" id="KW-0460">Magnesium</keyword>
<keyword evidence="4 6" id="KW-0378">Hydrolase</keyword>
<dbReference type="CDD" id="cd09854">
    <property type="entry name" value="PIN_VapC-like"/>
    <property type="match status" value="1"/>
</dbReference>
<reference evidence="9" key="1">
    <citation type="journal article" date="2019" name="Int. J. Syst. Evol. Microbiol.">
        <title>The Global Catalogue of Microorganisms (GCM) 10K type strain sequencing project: providing services to taxonomists for standard genome sequencing and annotation.</title>
        <authorList>
            <consortium name="The Broad Institute Genomics Platform"/>
            <consortium name="The Broad Institute Genome Sequencing Center for Infectious Disease"/>
            <person name="Wu L."/>
            <person name="Ma J."/>
        </authorList>
    </citation>
    <scope>NUCLEOTIDE SEQUENCE [LARGE SCALE GENOMIC DNA]</scope>
    <source>
        <strain evidence="9">JCM 16546</strain>
    </source>
</reference>
<feature type="domain" description="PIN" evidence="7">
    <location>
        <begin position="2"/>
        <end position="119"/>
    </location>
</feature>
<protein>
    <recommendedName>
        <fullName evidence="6">Ribonuclease VapC</fullName>
        <shortName evidence="6">RNase VapC</shortName>
        <ecNumber evidence="6">3.1.-.-</ecNumber>
    </recommendedName>
    <alternativeName>
        <fullName evidence="6">Toxin VapC</fullName>
    </alternativeName>
</protein>